<dbReference type="AlphaFoldDB" id="A0A431TCT0"/>
<dbReference type="InterPro" id="IPR027417">
    <property type="entry name" value="P-loop_NTPase"/>
</dbReference>
<name>A0A431TCT0_9BURK</name>
<dbReference type="InterPro" id="IPR011990">
    <property type="entry name" value="TPR-like_helical_dom_sf"/>
</dbReference>
<proteinExistence type="predicted"/>
<dbReference type="RefSeq" id="WP_126473775.1">
    <property type="nucleotide sequence ID" value="NZ_RXOE01000012.1"/>
</dbReference>
<dbReference type="PANTHER" id="PTHR13696">
    <property type="entry name" value="P-LOOP CONTAINING NUCLEOSIDE TRIPHOSPHATE HYDROLASE"/>
    <property type="match status" value="1"/>
</dbReference>
<keyword evidence="2" id="KW-1185">Reference proteome</keyword>
<comment type="caution">
    <text evidence="1">The sequence shown here is derived from an EMBL/GenBank/DDBJ whole genome shotgun (WGS) entry which is preliminary data.</text>
</comment>
<dbReference type="NCBIfam" id="NF047398">
    <property type="entry name" value="AAA_KGGVGR"/>
    <property type="match status" value="1"/>
</dbReference>
<dbReference type="Gene3D" id="3.40.50.300">
    <property type="entry name" value="P-loop containing nucleotide triphosphate hydrolases"/>
    <property type="match status" value="1"/>
</dbReference>
<accession>A0A431TCT0</accession>
<dbReference type="PANTHER" id="PTHR13696:SF52">
    <property type="entry name" value="PARA FAMILY PROTEIN CT_582"/>
    <property type="match status" value="1"/>
</dbReference>
<protein>
    <submittedName>
        <fullName evidence="1">Uncharacterized protein</fullName>
    </submittedName>
</protein>
<dbReference type="Proteomes" id="UP000267418">
    <property type="component" value="Unassembled WGS sequence"/>
</dbReference>
<evidence type="ECO:0000313" key="1">
    <source>
        <dbReference type="EMBL" id="RTQ30662.1"/>
    </source>
</evidence>
<evidence type="ECO:0000313" key="2">
    <source>
        <dbReference type="Proteomes" id="UP000267418"/>
    </source>
</evidence>
<dbReference type="Pfam" id="PF09140">
    <property type="entry name" value="MipZ"/>
    <property type="match status" value="1"/>
</dbReference>
<gene>
    <name evidence="1" type="ORF">EJP69_28665</name>
</gene>
<dbReference type="InterPro" id="IPR050678">
    <property type="entry name" value="DNA_Partitioning_ATPase"/>
</dbReference>
<dbReference type="OrthoDB" id="580767at2"/>
<dbReference type="EMBL" id="RXOE01000012">
    <property type="protein sequence ID" value="RTQ30662.1"/>
    <property type="molecule type" value="Genomic_DNA"/>
</dbReference>
<reference evidence="1 2" key="1">
    <citation type="submission" date="2018-12" db="EMBL/GenBank/DDBJ databases">
        <title>The genome of Variovorax gossypii DSM 100435.</title>
        <authorList>
            <person name="Gao J."/>
            <person name="Sun J."/>
        </authorList>
    </citation>
    <scope>NUCLEOTIDE SEQUENCE [LARGE SCALE GENOMIC DNA]</scope>
    <source>
        <strain evidence="1 2">DSM 100435</strain>
    </source>
</reference>
<dbReference type="SUPFAM" id="SSF52540">
    <property type="entry name" value="P-loop containing nucleoside triphosphate hydrolases"/>
    <property type="match status" value="1"/>
</dbReference>
<dbReference type="Gene3D" id="1.25.40.10">
    <property type="entry name" value="Tetratricopeptide repeat domain"/>
    <property type="match status" value="1"/>
</dbReference>
<dbReference type="SUPFAM" id="SSF48452">
    <property type="entry name" value="TPR-like"/>
    <property type="match status" value="1"/>
</dbReference>
<organism evidence="1 2">
    <name type="scientific">Variovorax gossypii</name>
    <dbReference type="NCBI Taxonomy" id="1679495"/>
    <lineage>
        <taxon>Bacteria</taxon>
        <taxon>Pseudomonadati</taxon>
        <taxon>Pseudomonadota</taxon>
        <taxon>Betaproteobacteria</taxon>
        <taxon>Burkholderiales</taxon>
        <taxon>Comamonadaceae</taxon>
        <taxon>Variovorax</taxon>
    </lineage>
</organism>
<sequence length="747" mass="83578">MTSKVTTFYSYKGGSGRSMTMANVAWALATNGEKVLTIDWDLEAPGLHRYFHPFLDDPSQARYLGLVDHIWRYILALADPEKADSAGELAPGDELVQELQLPLEGPGCLHFIGAGRQDDHYSDKVGGLDWSSFYGRFGGERFLDSFMAWAKERYTHILIDSRTGVADTAGLCTTQLPDALVMCLVYNRQSIEGTAAVARSIVRTRAQRGQPRVEMIITPSRVEDRSAVTSARRHCVESLQGILRLPTARLAHELRRSEIRHFPWCSFEEKLAVFEEIPDDSGSLLDAMHNLAGRISERKLTAVELDPAIISYFWRRAAFDDPRLAELEALSGAPNSEVIAKLTHWLDDALDEPQERTDWTGALALACVEQANALNDTDSRASDFLSEKGFELAKRAYEQDRRGYRIRFAAALQGRADHLQRLGRYEEALRAAGEAVDIYKSDGSTSSAWRHARGYERLAELTLASRGNEAALPLYQKMVELFDRFEDLDGLRVPAGFLGDALRARRLLAERHVQAGDYEAALHVLERAMAILRGGREMRNSRSSEAANVLGLYAEVAAVVHPERARAIVEEVKSLAAHLLDARALTSILERRLAIVETDALVRRNDWSEALAVIEKLEFEDSLLYHSADAQLPETAEMRALALLKLGRATETEVLLSQLIQQSSRAPSPRLCELVLETIRATGNPQLLYDLVLKRAGPNQEPHEPQLLRHMLSSAMEFMPEDRHPVLMFLQETLERSRSRSLSTGML</sequence>
<dbReference type="InterPro" id="IPR015223">
    <property type="entry name" value="MipZ"/>
</dbReference>